<evidence type="ECO:0000313" key="2">
    <source>
        <dbReference type="Proteomes" id="UP000427906"/>
    </source>
</evidence>
<dbReference type="Proteomes" id="UP000427906">
    <property type="component" value="Chromosome"/>
</dbReference>
<proteinExistence type="predicted"/>
<sequence length="64" mass="6685">MSGNGLTEPQGEAIAWQKSAEGIVAGGKEPGLPKAGEVYPEASLTPTKARTVPSRMVWVNGRGY</sequence>
<reference evidence="1 2" key="1">
    <citation type="submission" date="2019-11" db="EMBL/GenBank/DDBJ databases">
        <title>Comparative genomics of hydrocarbon-degrading Desulfosarcina strains.</title>
        <authorList>
            <person name="Watanabe M."/>
            <person name="Kojima H."/>
            <person name="Fukui M."/>
        </authorList>
    </citation>
    <scope>NUCLEOTIDE SEQUENCE [LARGE SCALE GENOMIC DNA]</scope>
    <source>
        <strain evidence="1 2">PL12</strain>
    </source>
</reference>
<dbReference type="AlphaFoldDB" id="A0A5K7YWG0"/>
<keyword evidence="2" id="KW-1185">Reference proteome</keyword>
<accession>A0A5K7YWG0</accession>
<dbReference type="EMBL" id="AP021874">
    <property type="protein sequence ID" value="BBO71421.1"/>
    <property type="molecule type" value="Genomic_DNA"/>
</dbReference>
<gene>
    <name evidence="1" type="ORF">DSCA_53510</name>
</gene>
<dbReference type="KEGG" id="dalk:DSCA_53510"/>
<protein>
    <submittedName>
        <fullName evidence="1">Uncharacterized protein</fullName>
    </submittedName>
</protein>
<organism evidence="1 2">
    <name type="scientific">Desulfosarcina alkanivorans</name>
    <dbReference type="NCBI Taxonomy" id="571177"/>
    <lineage>
        <taxon>Bacteria</taxon>
        <taxon>Pseudomonadati</taxon>
        <taxon>Thermodesulfobacteriota</taxon>
        <taxon>Desulfobacteria</taxon>
        <taxon>Desulfobacterales</taxon>
        <taxon>Desulfosarcinaceae</taxon>
        <taxon>Desulfosarcina</taxon>
    </lineage>
</organism>
<name>A0A5K7YWG0_9BACT</name>
<evidence type="ECO:0000313" key="1">
    <source>
        <dbReference type="EMBL" id="BBO71421.1"/>
    </source>
</evidence>